<keyword evidence="3" id="KW-0285">Flavoprotein</keyword>
<keyword evidence="4" id="KW-0560">Oxidoreductase</keyword>
<dbReference type="InterPro" id="IPR036188">
    <property type="entry name" value="FAD/NAD-bd_sf"/>
</dbReference>
<dbReference type="Proteomes" id="UP000198972">
    <property type="component" value="Unassembled WGS sequence"/>
</dbReference>
<evidence type="ECO:0000256" key="4">
    <source>
        <dbReference type="ARBA" id="ARBA00023002"/>
    </source>
</evidence>
<dbReference type="GO" id="GO:0016491">
    <property type="term" value="F:oxidoreductase activity"/>
    <property type="evidence" value="ECO:0007669"/>
    <property type="project" value="UniProtKB-KW"/>
</dbReference>
<dbReference type="GO" id="GO:0005737">
    <property type="term" value="C:cytoplasm"/>
    <property type="evidence" value="ECO:0007669"/>
    <property type="project" value="TreeGrafter"/>
</dbReference>
<feature type="domain" description="FAD dependent oxidoreductase" evidence="5">
    <location>
        <begin position="3"/>
        <end position="63"/>
    </location>
</feature>
<evidence type="ECO:0000313" key="6">
    <source>
        <dbReference type="EMBL" id="SDE59016.1"/>
    </source>
</evidence>
<gene>
    <name evidence="6" type="ORF">SAMN04488542_10158</name>
</gene>
<dbReference type="Pfam" id="PF01266">
    <property type="entry name" value="DAO"/>
    <property type="match status" value="1"/>
</dbReference>
<keyword evidence="7" id="KW-1185">Reference proteome</keyword>
<dbReference type="AlphaFoldDB" id="A0A1G7E6B9"/>
<organism evidence="6 7">
    <name type="scientific">Fontibacillus panacisegetis</name>
    <dbReference type="NCBI Taxonomy" id="670482"/>
    <lineage>
        <taxon>Bacteria</taxon>
        <taxon>Bacillati</taxon>
        <taxon>Bacillota</taxon>
        <taxon>Bacilli</taxon>
        <taxon>Bacillales</taxon>
        <taxon>Paenibacillaceae</taxon>
        <taxon>Fontibacillus</taxon>
    </lineage>
</organism>
<evidence type="ECO:0000313" key="7">
    <source>
        <dbReference type="Proteomes" id="UP000198972"/>
    </source>
</evidence>
<reference evidence="6 7" key="1">
    <citation type="submission" date="2016-10" db="EMBL/GenBank/DDBJ databases">
        <authorList>
            <person name="de Groot N.N."/>
        </authorList>
    </citation>
    <scope>NUCLEOTIDE SEQUENCE [LARGE SCALE GENOMIC DNA]</scope>
    <source>
        <strain evidence="6 7">DSM 28129</strain>
    </source>
</reference>
<accession>A0A1G7E6B9</accession>
<dbReference type="PANTHER" id="PTHR13847:SF286">
    <property type="entry name" value="D-AMINO ACID DEHYDROGENASE"/>
    <property type="match status" value="1"/>
</dbReference>
<sequence>MKKIIVIGAGILGASTAYHLAKMGADVLIIDRKDKGQASDAAAGIICPWLSQRRNQAWYRLAKGTHLKGNYPAQRK</sequence>
<dbReference type="SUPFAM" id="SSF51905">
    <property type="entry name" value="FAD/NAD(P)-binding domain"/>
    <property type="match status" value="1"/>
</dbReference>
<dbReference type="EMBL" id="FNBG01000001">
    <property type="protein sequence ID" value="SDE59016.1"/>
    <property type="molecule type" value="Genomic_DNA"/>
</dbReference>
<evidence type="ECO:0000256" key="3">
    <source>
        <dbReference type="ARBA" id="ARBA00022630"/>
    </source>
</evidence>
<proteinExistence type="inferred from homology"/>
<dbReference type="Gene3D" id="3.50.50.60">
    <property type="entry name" value="FAD/NAD(P)-binding domain"/>
    <property type="match status" value="1"/>
</dbReference>
<protein>
    <submittedName>
        <fullName evidence="6">FAD dependent oxidoreductase</fullName>
    </submittedName>
</protein>
<dbReference type="InterPro" id="IPR006076">
    <property type="entry name" value="FAD-dep_OxRdtase"/>
</dbReference>
<name>A0A1G7E6B9_9BACL</name>
<dbReference type="PANTHER" id="PTHR13847">
    <property type="entry name" value="SARCOSINE DEHYDROGENASE-RELATED"/>
    <property type="match status" value="1"/>
</dbReference>
<comment type="cofactor">
    <cofactor evidence="1">
        <name>FAD</name>
        <dbReference type="ChEBI" id="CHEBI:57692"/>
    </cofactor>
</comment>
<comment type="similarity">
    <text evidence="2">Belongs to the DadA oxidoreductase family.</text>
</comment>
<evidence type="ECO:0000256" key="1">
    <source>
        <dbReference type="ARBA" id="ARBA00001974"/>
    </source>
</evidence>
<evidence type="ECO:0000256" key="2">
    <source>
        <dbReference type="ARBA" id="ARBA00009410"/>
    </source>
</evidence>
<dbReference type="STRING" id="670482.SAMN04488542_10158"/>
<evidence type="ECO:0000259" key="5">
    <source>
        <dbReference type="Pfam" id="PF01266"/>
    </source>
</evidence>